<accession>A0A158QVL7</accession>
<keyword evidence="3" id="KW-1185">Reference proteome</keyword>
<organism evidence="4">
    <name type="scientific">Mesocestoides corti</name>
    <name type="common">Flatworm</name>
    <dbReference type="NCBI Taxonomy" id="53468"/>
    <lineage>
        <taxon>Eukaryota</taxon>
        <taxon>Metazoa</taxon>
        <taxon>Spiralia</taxon>
        <taxon>Lophotrochozoa</taxon>
        <taxon>Platyhelminthes</taxon>
        <taxon>Cestoda</taxon>
        <taxon>Eucestoda</taxon>
        <taxon>Cyclophyllidea</taxon>
        <taxon>Mesocestoididae</taxon>
        <taxon>Mesocestoides</taxon>
    </lineage>
</organism>
<name>A0A158QVL7_MESCO</name>
<dbReference type="AlphaFoldDB" id="A0A158QVL7"/>
<dbReference type="WBParaSite" id="MCOS_0000813901-mRNA-1">
    <property type="protein sequence ID" value="MCOS_0000813901-mRNA-1"/>
    <property type="gene ID" value="MCOS_0000813901"/>
</dbReference>
<protein>
    <submittedName>
        <fullName evidence="4">CACTA en-spm transposon protein</fullName>
    </submittedName>
</protein>
<dbReference type="Proteomes" id="UP000267029">
    <property type="component" value="Unassembled WGS sequence"/>
</dbReference>
<gene>
    <name evidence="2" type="ORF">MCOS_LOCUS8140</name>
</gene>
<proteinExistence type="predicted"/>
<feature type="compositionally biased region" description="Polar residues" evidence="1">
    <location>
        <begin position="42"/>
        <end position="65"/>
    </location>
</feature>
<sequence length="133" mass="15106">MADFDSSPFSESCQSDGVYDETNADTFGTFEGRERLSEVPSPGQSTSPQHQRNSSASPTPGTKQPSPARKRAKKNWLLPTRAFGRHGFHVTRRFEYHPLPLPPRLQMILDKEYNKKKVDTINRLICAYQPIDL</sequence>
<evidence type="ECO:0000313" key="2">
    <source>
        <dbReference type="EMBL" id="VDD82137.1"/>
    </source>
</evidence>
<evidence type="ECO:0000313" key="4">
    <source>
        <dbReference type="WBParaSite" id="MCOS_0000813901-mRNA-1"/>
    </source>
</evidence>
<evidence type="ECO:0000313" key="3">
    <source>
        <dbReference type="Proteomes" id="UP000267029"/>
    </source>
</evidence>
<reference evidence="2 3" key="2">
    <citation type="submission" date="2018-10" db="EMBL/GenBank/DDBJ databases">
        <authorList>
            <consortium name="Pathogen Informatics"/>
        </authorList>
    </citation>
    <scope>NUCLEOTIDE SEQUENCE [LARGE SCALE GENOMIC DNA]</scope>
</reference>
<reference evidence="4" key="1">
    <citation type="submission" date="2016-04" db="UniProtKB">
        <authorList>
            <consortium name="WormBaseParasite"/>
        </authorList>
    </citation>
    <scope>IDENTIFICATION</scope>
</reference>
<dbReference type="EMBL" id="UXSR01005459">
    <property type="protein sequence ID" value="VDD82137.1"/>
    <property type="molecule type" value="Genomic_DNA"/>
</dbReference>
<feature type="region of interest" description="Disordered" evidence="1">
    <location>
        <begin position="1"/>
        <end position="75"/>
    </location>
</feature>
<evidence type="ECO:0000256" key="1">
    <source>
        <dbReference type="SAM" id="MobiDB-lite"/>
    </source>
</evidence>